<keyword evidence="14" id="KW-1185">Reference proteome</keyword>
<dbReference type="PROSITE" id="PS50011">
    <property type="entry name" value="PROTEIN_KINASE_DOM"/>
    <property type="match status" value="1"/>
</dbReference>
<keyword evidence="4" id="KW-0808">Transferase</keyword>
<dbReference type="SMART" id="SM00220">
    <property type="entry name" value="S_TKc"/>
    <property type="match status" value="1"/>
</dbReference>
<organism evidence="13">
    <name type="scientific">Salvia splendens</name>
    <name type="common">Scarlet sage</name>
    <dbReference type="NCBI Taxonomy" id="180675"/>
    <lineage>
        <taxon>Eukaryota</taxon>
        <taxon>Viridiplantae</taxon>
        <taxon>Streptophyta</taxon>
        <taxon>Embryophyta</taxon>
        <taxon>Tracheophyta</taxon>
        <taxon>Spermatophyta</taxon>
        <taxon>Magnoliopsida</taxon>
        <taxon>eudicotyledons</taxon>
        <taxon>Gunneridae</taxon>
        <taxon>Pentapetalae</taxon>
        <taxon>asterids</taxon>
        <taxon>lamiids</taxon>
        <taxon>Lamiales</taxon>
        <taxon>Lamiaceae</taxon>
        <taxon>Nepetoideae</taxon>
        <taxon>Mentheae</taxon>
        <taxon>Salviinae</taxon>
        <taxon>Salvia</taxon>
        <taxon>Salvia subgen. Calosphace</taxon>
        <taxon>core Calosphace</taxon>
    </lineage>
</organism>
<dbReference type="PANTHER" id="PTHR48012:SF18">
    <property type="entry name" value="HAPPYHOUR, ISOFORM A"/>
    <property type="match status" value="1"/>
</dbReference>
<evidence type="ECO:0000256" key="1">
    <source>
        <dbReference type="ARBA" id="ARBA00008874"/>
    </source>
</evidence>
<proteinExistence type="inferred from homology"/>
<dbReference type="GO" id="GO:0004674">
    <property type="term" value="F:protein serine/threonine kinase activity"/>
    <property type="evidence" value="ECO:0007669"/>
    <property type="project" value="UniProtKB-KW"/>
</dbReference>
<dbReference type="InterPro" id="IPR017441">
    <property type="entry name" value="Protein_kinase_ATP_BS"/>
</dbReference>
<evidence type="ECO:0000256" key="8">
    <source>
        <dbReference type="ARBA" id="ARBA00047899"/>
    </source>
</evidence>
<evidence type="ECO:0000256" key="5">
    <source>
        <dbReference type="ARBA" id="ARBA00022741"/>
    </source>
</evidence>
<name>A0A8X8Y4L2_SALSN</name>
<evidence type="ECO:0000256" key="7">
    <source>
        <dbReference type="ARBA" id="ARBA00022840"/>
    </source>
</evidence>
<reference evidence="13" key="2">
    <citation type="submission" date="2020-08" db="EMBL/GenBank/DDBJ databases">
        <title>Plant Genome Project.</title>
        <authorList>
            <person name="Zhang R.-G."/>
        </authorList>
    </citation>
    <scope>NUCLEOTIDE SEQUENCE</scope>
    <source>
        <strain evidence="13">Huo1</strain>
        <tissue evidence="13">Leaf</tissue>
    </source>
</reference>
<evidence type="ECO:0000256" key="10">
    <source>
        <dbReference type="PROSITE-ProRule" id="PRU10141"/>
    </source>
</evidence>
<feature type="compositionally biased region" description="Acidic residues" evidence="11">
    <location>
        <begin position="140"/>
        <end position="150"/>
    </location>
</feature>
<dbReference type="InterPro" id="IPR000719">
    <property type="entry name" value="Prot_kinase_dom"/>
</dbReference>
<evidence type="ECO:0000256" key="3">
    <source>
        <dbReference type="ARBA" id="ARBA00022527"/>
    </source>
</evidence>
<feature type="binding site" evidence="10">
    <location>
        <position position="255"/>
    </location>
    <ligand>
        <name>ATP</name>
        <dbReference type="ChEBI" id="CHEBI:30616"/>
    </ligand>
</feature>
<dbReference type="InterPro" id="IPR003728">
    <property type="entry name" value="Ribosome_maturation_RimP"/>
</dbReference>
<dbReference type="Proteomes" id="UP000298416">
    <property type="component" value="Unassembled WGS sequence"/>
</dbReference>
<dbReference type="FunFam" id="1.10.510.10:FF:000207">
    <property type="entry name" value="serine/threonine-protein kinase dst1 isoform X1"/>
    <property type="match status" value="1"/>
</dbReference>
<feature type="region of interest" description="Disordered" evidence="11">
    <location>
        <begin position="513"/>
        <end position="543"/>
    </location>
</feature>
<dbReference type="GO" id="GO:0042274">
    <property type="term" value="P:ribosomal small subunit biogenesis"/>
    <property type="evidence" value="ECO:0007669"/>
    <property type="project" value="InterPro"/>
</dbReference>
<comment type="caution">
    <text evidence="13">The sequence shown here is derived from an EMBL/GenBank/DDBJ whole genome shotgun (WGS) entry which is preliminary data.</text>
</comment>
<evidence type="ECO:0000256" key="6">
    <source>
        <dbReference type="ARBA" id="ARBA00022777"/>
    </source>
</evidence>
<feature type="compositionally biased region" description="Acidic residues" evidence="11">
    <location>
        <begin position="80"/>
        <end position="89"/>
    </location>
</feature>
<keyword evidence="3" id="KW-0723">Serine/threonine-protein kinase</keyword>
<dbReference type="GO" id="GO:0005737">
    <property type="term" value="C:cytoplasm"/>
    <property type="evidence" value="ECO:0007669"/>
    <property type="project" value="TreeGrafter"/>
</dbReference>
<dbReference type="InterPro" id="IPR057234">
    <property type="entry name" value="DUF7912"/>
</dbReference>
<feature type="compositionally biased region" description="Polar residues" evidence="11">
    <location>
        <begin position="105"/>
        <end position="119"/>
    </location>
</feature>
<feature type="compositionally biased region" description="Acidic residues" evidence="11">
    <location>
        <begin position="868"/>
        <end position="896"/>
    </location>
</feature>
<feature type="domain" description="Protein kinase" evidence="12">
    <location>
        <begin position="226"/>
        <end position="477"/>
    </location>
</feature>
<dbReference type="EMBL" id="PNBA02000004">
    <property type="protein sequence ID" value="KAG6426195.1"/>
    <property type="molecule type" value="Genomic_DNA"/>
</dbReference>
<protein>
    <recommendedName>
        <fullName evidence="2">non-specific serine/threonine protein kinase</fullName>
        <ecNumber evidence="2">2.7.11.1</ecNumber>
    </recommendedName>
</protein>
<keyword evidence="5 10" id="KW-0547">Nucleotide-binding</keyword>
<evidence type="ECO:0000256" key="11">
    <source>
        <dbReference type="SAM" id="MobiDB-lite"/>
    </source>
</evidence>
<feature type="region of interest" description="Disordered" evidence="11">
    <location>
        <begin position="1"/>
        <end position="25"/>
    </location>
</feature>
<comment type="catalytic activity">
    <reaction evidence="9">
        <text>L-seryl-[protein] + ATP = O-phospho-L-seryl-[protein] + ADP + H(+)</text>
        <dbReference type="Rhea" id="RHEA:17989"/>
        <dbReference type="Rhea" id="RHEA-COMP:9863"/>
        <dbReference type="Rhea" id="RHEA-COMP:11604"/>
        <dbReference type="ChEBI" id="CHEBI:15378"/>
        <dbReference type="ChEBI" id="CHEBI:29999"/>
        <dbReference type="ChEBI" id="CHEBI:30616"/>
        <dbReference type="ChEBI" id="CHEBI:83421"/>
        <dbReference type="ChEBI" id="CHEBI:456216"/>
        <dbReference type="EC" id="2.7.11.1"/>
    </reaction>
</comment>
<feature type="region of interest" description="Disordered" evidence="11">
    <location>
        <begin position="57"/>
        <end position="190"/>
    </location>
</feature>
<feature type="region of interest" description="Disordered" evidence="11">
    <location>
        <begin position="569"/>
        <end position="603"/>
    </location>
</feature>
<dbReference type="InterPro" id="IPR028989">
    <property type="entry name" value="RimP_N"/>
</dbReference>
<reference evidence="13" key="1">
    <citation type="submission" date="2018-01" db="EMBL/GenBank/DDBJ databases">
        <authorList>
            <person name="Mao J.F."/>
        </authorList>
    </citation>
    <scope>NUCLEOTIDE SEQUENCE</scope>
    <source>
        <strain evidence="13">Huo1</strain>
        <tissue evidence="13">Leaf</tissue>
    </source>
</reference>
<dbReference type="InterPro" id="IPR050629">
    <property type="entry name" value="STE20/SPS1-PAK"/>
</dbReference>
<dbReference type="EC" id="2.7.11.1" evidence="2"/>
<dbReference type="PANTHER" id="PTHR48012">
    <property type="entry name" value="STERILE20-LIKE KINASE, ISOFORM B-RELATED"/>
    <property type="match status" value="1"/>
</dbReference>
<keyword evidence="6" id="KW-0418">Kinase</keyword>
<dbReference type="Pfam" id="PF02576">
    <property type="entry name" value="RimP_N"/>
    <property type="match status" value="1"/>
</dbReference>
<evidence type="ECO:0000256" key="2">
    <source>
        <dbReference type="ARBA" id="ARBA00012513"/>
    </source>
</evidence>
<feature type="region of interest" description="Disordered" evidence="11">
    <location>
        <begin position="863"/>
        <end position="901"/>
    </location>
</feature>
<gene>
    <name evidence="13" type="ORF">SASPL_110414</name>
</gene>
<sequence>MKRDQRSASWRARKPPPPKNSDLYSTVVIHDKDGAASKEAEPEADIYATMLYRDNAAEDEEESLPPLLKRLPKDFGGGGDDIDDSDDDASISGTMIVKTDRRKSSYTGRNTSASSSYSKPRSVAAAPVWERRSPRGGIGSDEEEDEEEKDGDFSTFVVRRRDEDGEKGDDDEGMGTIVRKGGGGGGGGTMRRAVERVGGTRTHRSGKISSSSITECIAREDPSTKYELLHELGKGSYGAVYKARDLRTSELVAVKVISLSEGEEGYEEIRGEIEMLQQCSHPNVVRYLGSYQGEEFLWIVMEYCGGGSVADLMNVTDEALEEYQIAYICREALKGLSYLHSIFKVHRDIKGGNILLTEQGEVKLGDFGVAAQLTRTMSKRNTFIGTPHWMAPEVIQESRYDGKVDVWALGVSAIEMAEAYSYYKCSKVLFMISIEPAPMLEDKEKWSLVFHDFVAKCLTKEPRLRPTAAEMLKHKFIEKCRSGASAMVPKIEQAKQVRASMALQTQEVPSDRTLLREGPAGDSSEPILNTVPSKRPDGQQASALGINDTVKTGVEGDFGTVIIHDRTATGKTATVPPSTRPEDSGPATGHVGKPPVSGPGDKIKDSRFQYHELFLIPETGTPVVGIPATEQNMEVNSVSQVAVGISLSDPLAASETVSRKALDKLWSIYTAGNTVPIPFLRATDISPIALLSDNVLGGWPGDSSGSIAVEAMHELFSGDTQPKKGRSRQNEVPLPPGVYQRLNSSPTLMNLAQALSYHKMCYEEMPLQEMQAVQEQQTIQNLSDTLRTILRLIYNCLQHRGVRRICSSFTLFSRIHEYDPSSKPGLYAILGAINATCISPKPTSCFASITAFRHLHATSSIRNHDGADEASDESNGEVEPIDSWEEEDEAEPEVGDGGDGGGVVLNNCPWGEKALSIAQEVLREFSEEMQLYAFKTSPRGYIYVRLDKLSNEYGCPSMDEIEAFSRQYKKSLDEEIPDDLALEVSSPGADRLLRVPDDLLRFKDMAMIVNYLEDSDTRSPEKEAVYLLDSIETESKCCVWKLADVRENRDPAAKGRPMSRKQRDCMLKLPYDVIKRVKLYIGCYRRQ</sequence>
<dbReference type="GO" id="GO:0005524">
    <property type="term" value="F:ATP binding"/>
    <property type="evidence" value="ECO:0007669"/>
    <property type="project" value="UniProtKB-UniRule"/>
</dbReference>
<dbReference type="AlphaFoldDB" id="A0A8X8Y4L2"/>
<dbReference type="PROSITE" id="PS00107">
    <property type="entry name" value="PROTEIN_KINASE_ATP"/>
    <property type="match status" value="1"/>
</dbReference>
<comment type="catalytic activity">
    <reaction evidence="8">
        <text>L-threonyl-[protein] + ATP = O-phospho-L-threonyl-[protein] + ADP + H(+)</text>
        <dbReference type="Rhea" id="RHEA:46608"/>
        <dbReference type="Rhea" id="RHEA-COMP:11060"/>
        <dbReference type="Rhea" id="RHEA-COMP:11605"/>
        <dbReference type="ChEBI" id="CHEBI:15378"/>
        <dbReference type="ChEBI" id="CHEBI:30013"/>
        <dbReference type="ChEBI" id="CHEBI:30616"/>
        <dbReference type="ChEBI" id="CHEBI:61977"/>
        <dbReference type="ChEBI" id="CHEBI:456216"/>
        <dbReference type="EC" id="2.7.11.1"/>
    </reaction>
</comment>
<evidence type="ECO:0000313" key="13">
    <source>
        <dbReference type="EMBL" id="KAG6426195.1"/>
    </source>
</evidence>
<comment type="similarity">
    <text evidence="1">Belongs to the protein kinase superfamily. STE Ser/Thr protein kinase family. STE20 subfamily.</text>
</comment>
<feature type="compositionally biased region" description="Gly residues" evidence="11">
    <location>
        <begin position="180"/>
        <end position="189"/>
    </location>
</feature>
<keyword evidence="7 10" id="KW-0067">ATP-binding</keyword>
<evidence type="ECO:0000256" key="9">
    <source>
        <dbReference type="ARBA" id="ARBA00048679"/>
    </source>
</evidence>
<evidence type="ECO:0000256" key="4">
    <source>
        <dbReference type="ARBA" id="ARBA00022679"/>
    </source>
</evidence>
<dbReference type="Pfam" id="PF00069">
    <property type="entry name" value="Pkinase"/>
    <property type="match status" value="1"/>
</dbReference>
<accession>A0A8X8Y4L2</accession>
<dbReference type="GO" id="GO:0035556">
    <property type="term" value="P:intracellular signal transduction"/>
    <property type="evidence" value="ECO:0007669"/>
    <property type="project" value="TreeGrafter"/>
</dbReference>
<dbReference type="FunFam" id="3.30.200.20:FF:000042">
    <property type="entry name" value="Aurora kinase A"/>
    <property type="match status" value="1"/>
</dbReference>
<dbReference type="Pfam" id="PF25498">
    <property type="entry name" value="DUF7912"/>
    <property type="match status" value="1"/>
</dbReference>
<evidence type="ECO:0000259" key="12">
    <source>
        <dbReference type="PROSITE" id="PS50011"/>
    </source>
</evidence>
<dbReference type="SUPFAM" id="SSF56112">
    <property type="entry name" value="Protein kinase-like (PK-like)"/>
    <property type="match status" value="1"/>
</dbReference>
<dbReference type="InterPro" id="IPR011009">
    <property type="entry name" value="Kinase-like_dom_sf"/>
</dbReference>
<dbReference type="HAMAP" id="MF_01077">
    <property type="entry name" value="RimP"/>
    <property type="match status" value="1"/>
</dbReference>
<dbReference type="Gene3D" id="1.10.510.10">
    <property type="entry name" value="Transferase(Phosphotransferase) domain 1"/>
    <property type="match status" value="1"/>
</dbReference>
<evidence type="ECO:0000313" key="14">
    <source>
        <dbReference type="Proteomes" id="UP000298416"/>
    </source>
</evidence>